<evidence type="ECO:0000313" key="2">
    <source>
        <dbReference type="EMBL" id="KAG7590548.1"/>
    </source>
</evidence>
<evidence type="ECO:0000256" key="1">
    <source>
        <dbReference type="SAM" id="MobiDB-lite"/>
    </source>
</evidence>
<feature type="compositionally biased region" description="Basic and acidic residues" evidence="1">
    <location>
        <begin position="1"/>
        <end position="18"/>
    </location>
</feature>
<comment type="caution">
    <text evidence="2">The sequence shown here is derived from an EMBL/GenBank/DDBJ whole genome shotgun (WGS) entry which is preliminary data.</text>
</comment>
<accession>A0A8T2BSC2</accession>
<name>A0A8T2BSC2_ARASU</name>
<proteinExistence type="predicted"/>
<keyword evidence="3" id="KW-1185">Reference proteome</keyword>
<feature type="region of interest" description="Disordered" evidence="1">
    <location>
        <begin position="1"/>
        <end position="27"/>
    </location>
</feature>
<dbReference type="Proteomes" id="UP000694251">
    <property type="component" value="Chromosome 7"/>
</dbReference>
<dbReference type="AlphaFoldDB" id="A0A8T2BSC2"/>
<feature type="non-terminal residue" evidence="2">
    <location>
        <position position="1"/>
    </location>
</feature>
<protein>
    <submittedName>
        <fullName evidence="2">Uncharacterized protein</fullName>
    </submittedName>
</protein>
<gene>
    <name evidence="2" type="ORF">ISN44_As07g027040</name>
</gene>
<reference evidence="2 3" key="1">
    <citation type="submission" date="2020-12" db="EMBL/GenBank/DDBJ databases">
        <title>Concerted genomic and epigenomic changes stabilize Arabidopsis allopolyploids.</title>
        <authorList>
            <person name="Chen Z."/>
        </authorList>
    </citation>
    <scope>NUCLEOTIDE SEQUENCE [LARGE SCALE GENOMIC DNA]</scope>
    <source>
        <strain evidence="2">As9502</strain>
        <tissue evidence="2">Leaf</tissue>
    </source>
</reference>
<organism evidence="2 3">
    <name type="scientific">Arabidopsis suecica</name>
    <name type="common">Swedish thale-cress</name>
    <name type="synonym">Cardaminopsis suecica</name>
    <dbReference type="NCBI Taxonomy" id="45249"/>
    <lineage>
        <taxon>Eukaryota</taxon>
        <taxon>Viridiplantae</taxon>
        <taxon>Streptophyta</taxon>
        <taxon>Embryophyta</taxon>
        <taxon>Tracheophyta</taxon>
        <taxon>Spermatophyta</taxon>
        <taxon>Magnoliopsida</taxon>
        <taxon>eudicotyledons</taxon>
        <taxon>Gunneridae</taxon>
        <taxon>Pentapetalae</taxon>
        <taxon>rosids</taxon>
        <taxon>malvids</taxon>
        <taxon>Brassicales</taxon>
        <taxon>Brassicaceae</taxon>
        <taxon>Camelineae</taxon>
        <taxon>Arabidopsis</taxon>
    </lineage>
</organism>
<dbReference type="EMBL" id="JAEFBJ010000007">
    <property type="protein sequence ID" value="KAG7590548.1"/>
    <property type="molecule type" value="Genomic_DNA"/>
</dbReference>
<sequence>IRSPEVKAKDDEEMRKAQSDSGCSEFERTLRTQERALCSDESIQEDDCKKNNISRAQIVSLC</sequence>
<evidence type="ECO:0000313" key="3">
    <source>
        <dbReference type="Proteomes" id="UP000694251"/>
    </source>
</evidence>